<dbReference type="Proteomes" id="UP000734823">
    <property type="component" value="Unassembled WGS sequence"/>
</dbReference>
<comment type="caution">
    <text evidence="1">The sequence shown here is derived from an EMBL/GenBank/DDBJ whole genome shotgun (WGS) entry which is preliminary data.</text>
</comment>
<name>A0ABR7L7Z7_9PSEU</name>
<dbReference type="EMBL" id="JABVED010000007">
    <property type="protein sequence ID" value="MBC6448519.1"/>
    <property type="molecule type" value="Genomic_DNA"/>
</dbReference>
<gene>
    <name evidence="1" type="ORF">GPZ80_15195</name>
</gene>
<evidence type="ECO:0000313" key="2">
    <source>
        <dbReference type="Proteomes" id="UP000734823"/>
    </source>
</evidence>
<reference evidence="1 2" key="1">
    <citation type="submission" date="2020-06" db="EMBL/GenBank/DDBJ databases">
        <title>Actinokineospora xiongansis sp. nov., isolated from soil of Baiyangdian.</title>
        <authorList>
            <person name="Zhang X."/>
        </authorList>
    </citation>
    <scope>NUCLEOTIDE SEQUENCE [LARGE SCALE GENOMIC DNA]</scope>
    <source>
        <strain evidence="1 2">HBU206404</strain>
    </source>
</reference>
<accession>A0ABR7L7Z7</accession>
<evidence type="ECO:0000313" key="1">
    <source>
        <dbReference type="EMBL" id="MBC6448519.1"/>
    </source>
</evidence>
<proteinExistence type="predicted"/>
<keyword evidence="2" id="KW-1185">Reference proteome</keyword>
<dbReference type="RefSeq" id="WP_187220985.1">
    <property type="nucleotide sequence ID" value="NZ_JABVED010000007.1"/>
</dbReference>
<dbReference type="Pfam" id="PF14078">
    <property type="entry name" value="DUF4259"/>
    <property type="match status" value="1"/>
</dbReference>
<protein>
    <submittedName>
        <fullName evidence="1">DUF4259 domain-containing protein</fullName>
    </submittedName>
</protein>
<sequence length="133" mass="13922">MGAWGTGLFDNDDAADFCNDLDDLAAADRPEAIRAALAEAAGESGYLDLSIGSVAVAAAAIVAAQRPGGSPLDESYGPEDPISHLSEDFAPLAAQALTRVLADDSELRECWGEAESMAEWVDQLEQLRTVLAN</sequence>
<dbReference type="InterPro" id="IPR025355">
    <property type="entry name" value="DUF4259"/>
</dbReference>
<organism evidence="1 2">
    <name type="scientific">Actinokineospora xionganensis</name>
    <dbReference type="NCBI Taxonomy" id="2684470"/>
    <lineage>
        <taxon>Bacteria</taxon>
        <taxon>Bacillati</taxon>
        <taxon>Actinomycetota</taxon>
        <taxon>Actinomycetes</taxon>
        <taxon>Pseudonocardiales</taxon>
        <taxon>Pseudonocardiaceae</taxon>
        <taxon>Actinokineospora</taxon>
    </lineage>
</organism>